<evidence type="ECO:0000256" key="4">
    <source>
        <dbReference type="SAM" id="MobiDB-lite"/>
    </source>
</evidence>
<dbReference type="GO" id="GO:0005524">
    <property type="term" value="F:ATP binding"/>
    <property type="evidence" value="ECO:0007669"/>
    <property type="project" value="UniProtKB-KW"/>
</dbReference>
<dbReference type="eggNOG" id="COG0488">
    <property type="taxonomic scope" value="Bacteria"/>
</dbReference>
<evidence type="ECO:0000313" key="7">
    <source>
        <dbReference type="Proteomes" id="UP000004935"/>
    </source>
</evidence>
<dbReference type="GO" id="GO:0016887">
    <property type="term" value="F:ATP hydrolysis activity"/>
    <property type="evidence" value="ECO:0007669"/>
    <property type="project" value="InterPro"/>
</dbReference>
<dbReference type="FunFam" id="3.40.50.300:FF:000309">
    <property type="entry name" value="ABC transporter ATP-binding protein"/>
    <property type="match status" value="1"/>
</dbReference>
<evidence type="ECO:0000259" key="5">
    <source>
        <dbReference type="PROSITE" id="PS50893"/>
    </source>
</evidence>
<keyword evidence="7" id="KW-1185">Reference proteome</keyword>
<dbReference type="Pfam" id="PF16326">
    <property type="entry name" value="ABC_tran_CTD"/>
    <property type="match status" value="1"/>
</dbReference>
<protein>
    <submittedName>
        <fullName evidence="6">ABC transporter, ATP-binding protein</fullName>
    </submittedName>
</protein>
<dbReference type="PANTHER" id="PTHR42855">
    <property type="entry name" value="ABC TRANSPORTER ATP-BINDING SUBUNIT"/>
    <property type="match status" value="1"/>
</dbReference>
<proteinExistence type="predicted"/>
<feature type="compositionally biased region" description="Polar residues" evidence="4">
    <location>
        <begin position="558"/>
        <end position="574"/>
    </location>
</feature>
<dbReference type="PROSITE" id="PS00211">
    <property type="entry name" value="ABC_TRANSPORTER_1"/>
    <property type="match status" value="1"/>
</dbReference>
<dbReference type="Pfam" id="PF00005">
    <property type="entry name" value="ABC_tran"/>
    <property type="match status" value="2"/>
</dbReference>
<dbReference type="STRING" id="411490.ANACAC_01272"/>
<dbReference type="PROSITE" id="PS50893">
    <property type="entry name" value="ABC_TRANSPORTER_2"/>
    <property type="match status" value="2"/>
</dbReference>
<dbReference type="EMBL" id="ABAX03000012">
    <property type="protein sequence ID" value="EDR97651.1"/>
    <property type="molecule type" value="Genomic_DNA"/>
</dbReference>
<evidence type="ECO:0000313" key="6">
    <source>
        <dbReference type="EMBL" id="EDR97651.1"/>
    </source>
</evidence>
<reference evidence="6" key="2">
    <citation type="submission" date="2013-11" db="EMBL/GenBank/DDBJ databases">
        <title>Draft genome sequence of Anaerostipes caccae (DSM 14662).</title>
        <authorList>
            <person name="Sudarsanam P."/>
            <person name="Ley R."/>
            <person name="Guruge J."/>
            <person name="Turnbaugh P.J."/>
            <person name="Mahowald M."/>
            <person name="Liep D."/>
            <person name="Gordon J."/>
        </authorList>
    </citation>
    <scope>NUCLEOTIDE SEQUENCE</scope>
    <source>
        <strain evidence="6">DSM 14662</strain>
    </source>
</reference>
<dbReference type="Gene3D" id="3.40.50.300">
    <property type="entry name" value="P-loop containing nucleotide triphosphate hydrolases"/>
    <property type="match status" value="2"/>
</dbReference>
<dbReference type="InterPro" id="IPR051309">
    <property type="entry name" value="ABCF_ATPase"/>
</dbReference>
<dbReference type="PANTHER" id="PTHR42855:SF2">
    <property type="entry name" value="DRUG RESISTANCE ABC TRANSPORTER,ATP-BINDING PROTEIN"/>
    <property type="match status" value="1"/>
</dbReference>
<accession>B0MCI1</accession>
<dbReference type="GO" id="GO:0003677">
    <property type="term" value="F:DNA binding"/>
    <property type="evidence" value="ECO:0007669"/>
    <property type="project" value="InterPro"/>
</dbReference>
<dbReference type="InterPro" id="IPR003439">
    <property type="entry name" value="ABC_transporter-like_ATP-bd"/>
</dbReference>
<dbReference type="CDD" id="cd03221">
    <property type="entry name" value="ABCF_EF-3"/>
    <property type="match status" value="2"/>
</dbReference>
<evidence type="ECO:0000256" key="3">
    <source>
        <dbReference type="ARBA" id="ARBA00022840"/>
    </source>
</evidence>
<name>B0MCI1_ANACD</name>
<feature type="domain" description="ABC transporter" evidence="5">
    <location>
        <begin position="19"/>
        <end position="274"/>
    </location>
</feature>
<keyword evidence="1" id="KW-0677">Repeat</keyword>
<reference evidence="6" key="1">
    <citation type="submission" date="2007-11" db="EMBL/GenBank/DDBJ databases">
        <authorList>
            <person name="Fulton L."/>
            <person name="Clifton S."/>
            <person name="Fulton B."/>
            <person name="Xu J."/>
            <person name="Minx P."/>
            <person name="Pepin K.H."/>
            <person name="Johnson M."/>
            <person name="Thiruvilangam P."/>
            <person name="Bhonagiri V."/>
            <person name="Nash W.E."/>
            <person name="Mardis E.R."/>
            <person name="Wilson R.K."/>
        </authorList>
    </citation>
    <scope>NUCLEOTIDE SEQUENCE [LARGE SCALE GENOMIC DNA]</scope>
    <source>
        <strain evidence="6">DSM 14662</strain>
    </source>
</reference>
<feature type="region of interest" description="Disordered" evidence="4">
    <location>
        <begin position="558"/>
        <end position="586"/>
    </location>
</feature>
<sequence length="652" mass="75009">MLIKNFYSLEILKECTMVLSCQNIHKTFVDQEVLKGISFHINEKDRLAVIGLNGAGKSTLLKIIMDQMTPDDGEIHKKKDADIGYLAQHQDHTSSRTIYEELLTIKQDVIELDKKLRSLEHMMKHLSGTELEEKMEEYTRATHLFEQKNGFAYKSEITGILKGLGFQEEDFQKKIETLSGGQKTRVALGKLLLMKPEILLLDEPTNHLDVDSIQWLETYLSHYEGAVILVSHDRYFLDKIVNKVMEIESGHAMLFDGNYTSFIKKRDQVKAIRLKEYENQQQEIRHQKAVIEKLKQFNREKSIRRAESREKMLNKIDVIEKPVEVDGKMRFAIEPSVISGNDVLTVEHLEKSFGPHMLFSDINFEIFRGERVALIGANGTGKTTMLKIICKQMAKNKGLIKLGSQVSIGYYDQAQDNLHPDKTIFEEISDSFPELTNTKIRNTLAAFLFKGEDVFKLVSSLSGGEKGRVSLAKLMLSHANFLILDEPTNHLDIHSKEILESALSQYTGTVLYVSHDRYFINKTATRILELSSKDGLHSYPGDYQHYLIEKEKEGTKKVQNAETESVSDTKLSWQKQKEEDAKRRKRENRLKKIEQEIEELEAESTKLDEEMCLPENAVNTKKLLELSAAKVRNEEHLETLYEEWETLSEETE</sequence>
<dbReference type="InterPro" id="IPR027417">
    <property type="entry name" value="P-loop_NTPase"/>
</dbReference>
<dbReference type="InterPro" id="IPR032524">
    <property type="entry name" value="ABC_tran_C"/>
</dbReference>
<gene>
    <name evidence="6" type="ORF">ANACAC_01272</name>
</gene>
<evidence type="ECO:0000256" key="2">
    <source>
        <dbReference type="ARBA" id="ARBA00022741"/>
    </source>
</evidence>
<dbReference type="SMART" id="SM00382">
    <property type="entry name" value="AAA"/>
    <property type="match status" value="2"/>
</dbReference>
<evidence type="ECO:0000256" key="1">
    <source>
        <dbReference type="ARBA" id="ARBA00022737"/>
    </source>
</evidence>
<dbReference type="InterPro" id="IPR017871">
    <property type="entry name" value="ABC_transporter-like_CS"/>
</dbReference>
<dbReference type="InterPro" id="IPR032781">
    <property type="entry name" value="ABC_tran_Xtn"/>
</dbReference>
<keyword evidence="3 6" id="KW-0067">ATP-binding</keyword>
<dbReference type="Pfam" id="PF12848">
    <property type="entry name" value="ABC_tran_Xtn"/>
    <property type="match status" value="1"/>
</dbReference>
<dbReference type="InterPro" id="IPR003593">
    <property type="entry name" value="AAA+_ATPase"/>
</dbReference>
<dbReference type="FunFam" id="3.40.50.300:FF:000011">
    <property type="entry name" value="Putative ABC transporter ATP-binding component"/>
    <property type="match status" value="1"/>
</dbReference>
<dbReference type="Proteomes" id="UP000004935">
    <property type="component" value="Unassembled WGS sequence"/>
</dbReference>
<organism evidence="6 7">
    <name type="scientific">Anaerostipes caccae (strain DSM 14662 / CCUG 47493 / JCM 13470 / NCIMB 13811 / L1-92)</name>
    <dbReference type="NCBI Taxonomy" id="411490"/>
    <lineage>
        <taxon>Bacteria</taxon>
        <taxon>Bacillati</taxon>
        <taxon>Bacillota</taxon>
        <taxon>Clostridia</taxon>
        <taxon>Lachnospirales</taxon>
        <taxon>Lachnospiraceae</taxon>
        <taxon>Anaerostipes</taxon>
    </lineage>
</organism>
<dbReference type="AlphaFoldDB" id="B0MCI1"/>
<dbReference type="HOGENOM" id="CLU_000604_36_0_9"/>
<dbReference type="SUPFAM" id="SSF52540">
    <property type="entry name" value="P-loop containing nucleoside triphosphate hydrolases"/>
    <property type="match status" value="2"/>
</dbReference>
<comment type="caution">
    <text evidence="6">The sequence shown here is derived from an EMBL/GenBank/DDBJ whole genome shotgun (WGS) entry which is preliminary data.</text>
</comment>
<keyword evidence="2" id="KW-0547">Nucleotide-binding</keyword>
<feature type="domain" description="ABC transporter" evidence="5">
    <location>
        <begin position="344"/>
        <end position="557"/>
    </location>
</feature>